<comment type="caution">
    <text evidence="2">The sequence shown here is derived from an EMBL/GenBank/DDBJ whole genome shotgun (WGS) entry which is preliminary data.</text>
</comment>
<dbReference type="EMBL" id="JAAGAA010000012">
    <property type="protein sequence ID" value="NDV13756.1"/>
    <property type="molecule type" value="Genomic_DNA"/>
</dbReference>
<dbReference type="RefSeq" id="WP_163317014.1">
    <property type="nucleotide sequence ID" value="NZ_JAAGAA010000012.1"/>
</dbReference>
<proteinExistence type="predicted"/>
<evidence type="ECO:0000313" key="3">
    <source>
        <dbReference type="Proteomes" id="UP000482578"/>
    </source>
</evidence>
<name>A0A6B2KU36_9NEIS</name>
<feature type="coiled-coil region" evidence="1">
    <location>
        <begin position="12"/>
        <end position="39"/>
    </location>
</feature>
<dbReference type="Proteomes" id="UP000482578">
    <property type="component" value="Unassembled WGS sequence"/>
</dbReference>
<keyword evidence="1" id="KW-0175">Coiled coil</keyword>
<evidence type="ECO:0000313" key="2">
    <source>
        <dbReference type="EMBL" id="NDV13756.1"/>
    </source>
</evidence>
<organism evidence="2 3">
    <name type="scientific">Crenobacter caeni</name>
    <dbReference type="NCBI Taxonomy" id="2705474"/>
    <lineage>
        <taxon>Bacteria</taxon>
        <taxon>Pseudomonadati</taxon>
        <taxon>Pseudomonadota</taxon>
        <taxon>Betaproteobacteria</taxon>
        <taxon>Neisseriales</taxon>
        <taxon>Neisseriaceae</taxon>
        <taxon>Crenobacter</taxon>
    </lineage>
</organism>
<dbReference type="AlphaFoldDB" id="A0A6B2KU36"/>
<evidence type="ECO:0000256" key="1">
    <source>
        <dbReference type="SAM" id="Coils"/>
    </source>
</evidence>
<reference evidence="2 3" key="1">
    <citation type="submission" date="2020-02" db="EMBL/GenBank/DDBJ databases">
        <authorList>
            <person name="Yang Z."/>
        </authorList>
    </citation>
    <scope>NUCLEOTIDE SEQUENCE [LARGE SCALE GENOMIC DNA]</scope>
    <source>
        <strain evidence="2 3">HX-7-9</strain>
    </source>
</reference>
<sequence length="252" mass="27042">MKPKNQPSMSRADELRAELAGLRAKAQDGVQEVERLKNDLSAALLAGNDARADALEVQLADALKAAGRAEVREQGLLQAVDAAEREANASQRAAIAAELADRMAERAALVDGIAERLDALAAELEAVRDNTLQGRFWSLLELHPTGGEIPNPPSFGKLHKVARRIALAAGDVSEYVDDLAGNCHRTREIANERARRGTSAFDESCENEAFIAANPIPELPRITLGDMARSGAFIGIMTNDGTILRTTEPAKM</sequence>
<gene>
    <name evidence="2" type="ORF">GZH52_13300</name>
</gene>
<accession>A0A6B2KU36</accession>
<protein>
    <submittedName>
        <fullName evidence="2">Uncharacterized protein</fullName>
    </submittedName>
</protein>
<keyword evidence="3" id="KW-1185">Reference proteome</keyword>